<organism evidence="1 2">
    <name type="scientific">Byssothecium circinans</name>
    <dbReference type="NCBI Taxonomy" id="147558"/>
    <lineage>
        <taxon>Eukaryota</taxon>
        <taxon>Fungi</taxon>
        <taxon>Dikarya</taxon>
        <taxon>Ascomycota</taxon>
        <taxon>Pezizomycotina</taxon>
        <taxon>Dothideomycetes</taxon>
        <taxon>Pleosporomycetidae</taxon>
        <taxon>Pleosporales</taxon>
        <taxon>Massarineae</taxon>
        <taxon>Massarinaceae</taxon>
        <taxon>Byssothecium</taxon>
    </lineage>
</organism>
<dbReference type="Proteomes" id="UP000800035">
    <property type="component" value="Unassembled WGS sequence"/>
</dbReference>
<gene>
    <name evidence="1" type="ORF">CC80DRAFT_541402</name>
</gene>
<accession>A0A6A5UGL6</accession>
<dbReference type="EMBL" id="ML976977">
    <property type="protein sequence ID" value="KAF1963470.1"/>
    <property type="molecule type" value="Genomic_DNA"/>
</dbReference>
<keyword evidence="2" id="KW-1185">Reference proteome</keyword>
<dbReference type="AlphaFoldDB" id="A0A6A5UGL6"/>
<protein>
    <submittedName>
        <fullName evidence="1">Uncharacterized protein</fullName>
    </submittedName>
</protein>
<sequence>MILEVNEAETVYRATLAKAHTRTATIPAVVDEEGNEIQQEETVEVPAAPPVIPNKCTVKTLIARFNQSNAQLDILTVQTRRTAFATYSGEQSPYNNTNTN</sequence>
<evidence type="ECO:0000313" key="2">
    <source>
        <dbReference type="Proteomes" id="UP000800035"/>
    </source>
</evidence>
<reference evidence="1" key="1">
    <citation type="journal article" date="2020" name="Stud. Mycol.">
        <title>101 Dothideomycetes genomes: a test case for predicting lifestyles and emergence of pathogens.</title>
        <authorList>
            <person name="Haridas S."/>
            <person name="Albert R."/>
            <person name="Binder M."/>
            <person name="Bloem J."/>
            <person name="Labutti K."/>
            <person name="Salamov A."/>
            <person name="Andreopoulos B."/>
            <person name="Baker S."/>
            <person name="Barry K."/>
            <person name="Bills G."/>
            <person name="Bluhm B."/>
            <person name="Cannon C."/>
            <person name="Castanera R."/>
            <person name="Culley D."/>
            <person name="Daum C."/>
            <person name="Ezra D."/>
            <person name="Gonzalez J."/>
            <person name="Henrissat B."/>
            <person name="Kuo A."/>
            <person name="Liang C."/>
            <person name="Lipzen A."/>
            <person name="Lutzoni F."/>
            <person name="Magnuson J."/>
            <person name="Mondo S."/>
            <person name="Nolan M."/>
            <person name="Ohm R."/>
            <person name="Pangilinan J."/>
            <person name="Park H.-J."/>
            <person name="Ramirez L."/>
            <person name="Alfaro M."/>
            <person name="Sun H."/>
            <person name="Tritt A."/>
            <person name="Yoshinaga Y."/>
            <person name="Zwiers L.-H."/>
            <person name="Turgeon B."/>
            <person name="Goodwin S."/>
            <person name="Spatafora J."/>
            <person name="Crous P."/>
            <person name="Grigoriev I."/>
        </authorList>
    </citation>
    <scope>NUCLEOTIDE SEQUENCE</scope>
    <source>
        <strain evidence="1">CBS 675.92</strain>
    </source>
</reference>
<proteinExistence type="predicted"/>
<evidence type="ECO:0000313" key="1">
    <source>
        <dbReference type="EMBL" id="KAF1963470.1"/>
    </source>
</evidence>
<name>A0A6A5UGL6_9PLEO</name>